<dbReference type="AlphaFoldDB" id="A0A364RAZ7"/>
<reference evidence="1 2" key="2">
    <citation type="submission" date="2018-07" db="EMBL/GenBank/DDBJ databases">
        <title>Pontibacter sp. 2b14 genomic sequence and assembly.</title>
        <authorList>
            <person name="Du Z.-J."/>
        </authorList>
    </citation>
    <scope>NUCLEOTIDE SEQUENCE [LARGE SCALE GENOMIC DNA]</scope>
    <source>
        <strain evidence="1 2">2b14</strain>
    </source>
</reference>
<evidence type="ECO:0000313" key="1">
    <source>
        <dbReference type="EMBL" id="RAU81473.1"/>
    </source>
</evidence>
<sequence>MFKEYKRILAELTKGSPCANFLNQYAAVDLRELQLAGKNRVERKNSNFLISTDIQKGCLLQRQLLRKV</sequence>
<accession>A0A364RAZ7</accession>
<dbReference type="EMBL" id="QMDV01000005">
    <property type="protein sequence ID" value="RAU81473.1"/>
    <property type="molecule type" value="Genomic_DNA"/>
</dbReference>
<dbReference type="Proteomes" id="UP000251692">
    <property type="component" value="Unassembled WGS sequence"/>
</dbReference>
<keyword evidence="2" id="KW-1185">Reference proteome</keyword>
<gene>
    <name evidence="1" type="ORF">DP923_15285</name>
</gene>
<evidence type="ECO:0000313" key="2">
    <source>
        <dbReference type="Proteomes" id="UP000251692"/>
    </source>
</evidence>
<comment type="caution">
    <text evidence="1">The sequence shown here is derived from an EMBL/GenBank/DDBJ whole genome shotgun (WGS) entry which is preliminary data.</text>
</comment>
<protein>
    <submittedName>
        <fullName evidence="1">Uncharacterized protein</fullName>
    </submittedName>
</protein>
<proteinExistence type="predicted"/>
<organism evidence="1 2">
    <name type="scientific">Pontibacter arcticus</name>
    <dbReference type="NCBI Taxonomy" id="2080288"/>
    <lineage>
        <taxon>Bacteria</taxon>
        <taxon>Pseudomonadati</taxon>
        <taxon>Bacteroidota</taxon>
        <taxon>Cytophagia</taxon>
        <taxon>Cytophagales</taxon>
        <taxon>Hymenobacteraceae</taxon>
        <taxon>Pontibacter</taxon>
    </lineage>
</organism>
<reference evidence="1 2" key="1">
    <citation type="submission" date="2018-06" db="EMBL/GenBank/DDBJ databases">
        <authorList>
            <person name="Liu Z.-W."/>
        </authorList>
    </citation>
    <scope>NUCLEOTIDE SEQUENCE [LARGE SCALE GENOMIC DNA]</scope>
    <source>
        <strain evidence="1 2">2b14</strain>
    </source>
</reference>
<name>A0A364RAZ7_9BACT</name>